<dbReference type="GO" id="GO:0003676">
    <property type="term" value="F:nucleic acid binding"/>
    <property type="evidence" value="ECO:0007669"/>
    <property type="project" value="InterPro"/>
</dbReference>
<gene>
    <name evidence="2" type="ORF">EVAR_27437_1</name>
</gene>
<organism evidence="2 3">
    <name type="scientific">Eumeta variegata</name>
    <name type="common">Bagworm moth</name>
    <name type="synonym">Eumeta japonica</name>
    <dbReference type="NCBI Taxonomy" id="151549"/>
    <lineage>
        <taxon>Eukaryota</taxon>
        <taxon>Metazoa</taxon>
        <taxon>Ecdysozoa</taxon>
        <taxon>Arthropoda</taxon>
        <taxon>Hexapoda</taxon>
        <taxon>Insecta</taxon>
        <taxon>Pterygota</taxon>
        <taxon>Neoptera</taxon>
        <taxon>Endopterygota</taxon>
        <taxon>Lepidoptera</taxon>
        <taxon>Glossata</taxon>
        <taxon>Ditrysia</taxon>
        <taxon>Tineoidea</taxon>
        <taxon>Psychidae</taxon>
        <taxon>Oiketicinae</taxon>
        <taxon>Eumeta</taxon>
    </lineage>
</organism>
<dbReference type="OrthoDB" id="261614at2759"/>
<evidence type="ECO:0000256" key="1">
    <source>
        <dbReference type="SAM" id="MobiDB-lite"/>
    </source>
</evidence>
<evidence type="ECO:0000313" key="2">
    <source>
        <dbReference type="EMBL" id="GBP39079.1"/>
    </source>
</evidence>
<name>A0A4C1VKC6_EUMVA</name>
<dbReference type="Gene3D" id="3.30.420.10">
    <property type="entry name" value="Ribonuclease H-like superfamily/Ribonuclease H"/>
    <property type="match status" value="1"/>
</dbReference>
<dbReference type="InterPro" id="IPR036397">
    <property type="entry name" value="RNaseH_sf"/>
</dbReference>
<comment type="caution">
    <text evidence="2">The sequence shown here is derived from an EMBL/GenBank/DDBJ whole genome shotgun (WGS) entry which is preliminary data.</text>
</comment>
<sequence>MKVEKDFIKADSANLPKVDSFMIANFFTSNWDFCSAEFRNVKTSVSSRQSYDDDAIGYVQLKRDHTLCTVKCRMCPEHKQHDHTVLKLPPYQPDHNPMEILRAEIKGYDAKKNVTLNINDVISLAKEKCEMTEAEHRTKLCDKIENIEQEFINSDVVIDSLTDGFEIYVGGGGSEESDGVFEEESESNKDDSDIDVDLSVPSIEILARPPYSPGLTSCDFYFLKKKGKLRGKWFTDAKFKRRRCKRVSIPDINRLPLHKSSSSSSSLNLQPVTMTERDKSRYTEGSVIIWRSEDRSDDGLKTHATIASRSDMIVSPFAVRLVGYTAVLLDVPERVDVVKYRRTEGHFRIVHTERASIRTHAHIHVSPNMQSRTNRAGSVASAV</sequence>
<reference evidence="2 3" key="1">
    <citation type="journal article" date="2019" name="Commun. Biol.">
        <title>The bagworm genome reveals a unique fibroin gene that provides high tensile strength.</title>
        <authorList>
            <person name="Kono N."/>
            <person name="Nakamura H."/>
            <person name="Ohtoshi R."/>
            <person name="Tomita M."/>
            <person name="Numata K."/>
            <person name="Arakawa K."/>
        </authorList>
    </citation>
    <scope>NUCLEOTIDE SEQUENCE [LARGE SCALE GENOMIC DNA]</scope>
</reference>
<dbReference type="EMBL" id="BGZK01000359">
    <property type="protein sequence ID" value="GBP39079.1"/>
    <property type="molecule type" value="Genomic_DNA"/>
</dbReference>
<feature type="compositionally biased region" description="Acidic residues" evidence="1">
    <location>
        <begin position="175"/>
        <end position="185"/>
    </location>
</feature>
<dbReference type="Proteomes" id="UP000299102">
    <property type="component" value="Unassembled WGS sequence"/>
</dbReference>
<evidence type="ECO:0000313" key="3">
    <source>
        <dbReference type="Proteomes" id="UP000299102"/>
    </source>
</evidence>
<proteinExistence type="predicted"/>
<protein>
    <submittedName>
        <fullName evidence="2">Uncharacterized protein</fullName>
    </submittedName>
</protein>
<keyword evidence="3" id="KW-1185">Reference proteome</keyword>
<feature type="region of interest" description="Disordered" evidence="1">
    <location>
        <begin position="172"/>
        <end position="193"/>
    </location>
</feature>
<accession>A0A4C1VKC6</accession>
<dbReference type="AlphaFoldDB" id="A0A4C1VKC6"/>